<evidence type="ECO:0000313" key="7">
    <source>
        <dbReference type="Proteomes" id="UP000050867"/>
    </source>
</evidence>
<dbReference type="GO" id="GO:0005829">
    <property type="term" value="C:cytosol"/>
    <property type="evidence" value="ECO:0007669"/>
    <property type="project" value="TreeGrafter"/>
</dbReference>
<feature type="domain" description="HTH araC/xylS-type" evidence="5">
    <location>
        <begin position="251"/>
        <end position="347"/>
    </location>
</feature>
<evidence type="ECO:0000256" key="3">
    <source>
        <dbReference type="ARBA" id="ARBA00023163"/>
    </source>
</evidence>
<dbReference type="InterPro" id="IPR018060">
    <property type="entry name" value="HTH_AraC"/>
</dbReference>
<dbReference type="EMBL" id="LLZU01000027">
    <property type="protein sequence ID" value="KRV48215.1"/>
    <property type="molecule type" value="Genomic_DNA"/>
</dbReference>
<evidence type="ECO:0000256" key="1">
    <source>
        <dbReference type="ARBA" id="ARBA00023015"/>
    </source>
</evidence>
<feature type="region of interest" description="Disordered" evidence="4">
    <location>
        <begin position="338"/>
        <end position="373"/>
    </location>
</feature>
<gene>
    <name evidence="6" type="ORF">AQ490_25770</name>
</gene>
<dbReference type="Pfam" id="PF12833">
    <property type="entry name" value="HTH_18"/>
    <property type="match status" value="1"/>
</dbReference>
<dbReference type="eggNOG" id="COG2207">
    <property type="taxonomic scope" value="Bacteria"/>
</dbReference>
<dbReference type="InterPro" id="IPR009057">
    <property type="entry name" value="Homeodomain-like_sf"/>
</dbReference>
<dbReference type="GO" id="GO:0003700">
    <property type="term" value="F:DNA-binding transcription factor activity"/>
    <property type="evidence" value="ECO:0007669"/>
    <property type="project" value="InterPro"/>
</dbReference>
<evidence type="ECO:0000313" key="6">
    <source>
        <dbReference type="EMBL" id="KRV48215.1"/>
    </source>
</evidence>
<dbReference type="Proteomes" id="UP000050867">
    <property type="component" value="Unassembled WGS sequence"/>
</dbReference>
<name>A0A0T6LQ22_WENVI</name>
<dbReference type="GO" id="GO:0000976">
    <property type="term" value="F:transcription cis-regulatory region binding"/>
    <property type="evidence" value="ECO:0007669"/>
    <property type="project" value="TreeGrafter"/>
</dbReference>
<proteinExistence type="predicted"/>
<dbReference type="STRING" id="76728.AQ490_25770"/>
<organism evidence="6 7">
    <name type="scientific">Wenjunlia vitaminophila</name>
    <name type="common">Streptomyces vitaminophilus</name>
    <dbReference type="NCBI Taxonomy" id="76728"/>
    <lineage>
        <taxon>Bacteria</taxon>
        <taxon>Bacillati</taxon>
        <taxon>Actinomycetota</taxon>
        <taxon>Actinomycetes</taxon>
        <taxon>Kitasatosporales</taxon>
        <taxon>Streptomycetaceae</taxon>
        <taxon>Wenjunlia</taxon>
    </lineage>
</organism>
<dbReference type="SMART" id="SM00342">
    <property type="entry name" value="HTH_ARAC"/>
    <property type="match status" value="1"/>
</dbReference>
<keyword evidence="3" id="KW-0804">Transcription</keyword>
<keyword evidence="1" id="KW-0805">Transcription regulation</keyword>
<dbReference type="InterPro" id="IPR032687">
    <property type="entry name" value="AraC-type_N"/>
</dbReference>
<dbReference type="PANTHER" id="PTHR47894:SF1">
    <property type="entry name" value="HTH-TYPE TRANSCRIPTIONAL REGULATOR VQSM"/>
    <property type="match status" value="1"/>
</dbReference>
<dbReference type="PANTHER" id="PTHR47894">
    <property type="entry name" value="HTH-TYPE TRANSCRIPTIONAL REGULATOR GADX"/>
    <property type="match status" value="1"/>
</dbReference>
<evidence type="ECO:0000259" key="5">
    <source>
        <dbReference type="PROSITE" id="PS01124"/>
    </source>
</evidence>
<sequence>MAGPGAGEPLAGPALGRLHLLGTASAHEMVQTAHEHGVPWHRSLRDTGIAPSQLGDATGTISMGQELALGGNLVSDLSQVPGLGLSIGARYPLTMYGVWGLGLLAAPTPRQAVAFGLRYVNLSYACCALSATESGGEMRIRIDATALPEQTRRFFTERTLGAVVRLLDDLMPDGGWLRWVSLAGPGPDEPERYHETLAAPVSFNRPNTEVRVDSRALDRPLPLASEPAFRLAEQQCRELLTRRSVRSTQTTVVREYVLQQLPHGPDMAGASAALRMSERTLRRRLAEEGTSFSAILDEVRRTRAESLLGEGMPATQVARRLGYTEPAAFTHAFKRWTGRSPRSYGTTATEPPGAAPPARPAGGTRPPGPVHHA</sequence>
<dbReference type="OrthoDB" id="5241536at2"/>
<evidence type="ECO:0000256" key="2">
    <source>
        <dbReference type="ARBA" id="ARBA00023125"/>
    </source>
</evidence>
<dbReference type="RefSeq" id="WP_018385370.1">
    <property type="nucleotide sequence ID" value="NZ_LLZU01000027.1"/>
</dbReference>
<dbReference type="AlphaFoldDB" id="A0A0T6LQ22"/>
<accession>A0A0T6LQ22</accession>
<protein>
    <recommendedName>
        <fullName evidence="5">HTH araC/xylS-type domain-containing protein</fullName>
    </recommendedName>
</protein>
<dbReference type="Pfam" id="PF12625">
    <property type="entry name" value="Arabinose_bd"/>
    <property type="match status" value="1"/>
</dbReference>
<dbReference type="Gene3D" id="1.10.10.60">
    <property type="entry name" value="Homeodomain-like"/>
    <property type="match status" value="1"/>
</dbReference>
<keyword evidence="7" id="KW-1185">Reference proteome</keyword>
<dbReference type="PROSITE" id="PS01124">
    <property type="entry name" value="HTH_ARAC_FAMILY_2"/>
    <property type="match status" value="1"/>
</dbReference>
<evidence type="ECO:0000256" key="4">
    <source>
        <dbReference type="SAM" id="MobiDB-lite"/>
    </source>
</evidence>
<dbReference type="SUPFAM" id="SSF46689">
    <property type="entry name" value="Homeodomain-like"/>
    <property type="match status" value="1"/>
</dbReference>
<comment type="caution">
    <text evidence="6">The sequence shown here is derived from an EMBL/GenBank/DDBJ whole genome shotgun (WGS) entry which is preliminary data.</text>
</comment>
<keyword evidence="2" id="KW-0238">DNA-binding</keyword>
<reference evidence="6 7" key="1">
    <citation type="submission" date="2015-10" db="EMBL/GenBank/DDBJ databases">
        <title>Draft genome sequence of pyrrolomycin-producing Streptomyces vitaminophilus.</title>
        <authorList>
            <person name="Graham D.E."/>
            <person name="Mahan K.M."/>
            <person name="Klingeman D.M."/>
            <person name="Hettich R.L."/>
            <person name="Parry R.J."/>
        </authorList>
    </citation>
    <scope>NUCLEOTIDE SEQUENCE [LARGE SCALE GENOMIC DNA]</scope>
    <source>
        <strain evidence="6 7">ATCC 31673</strain>
    </source>
</reference>